<dbReference type="PROSITE" id="PS50023">
    <property type="entry name" value="LIM_DOMAIN_2"/>
    <property type="match status" value="1"/>
</dbReference>
<feature type="binding site" evidence="12">
    <location>
        <position position="211"/>
    </location>
    <ligand>
        <name>Zn(2+)</name>
        <dbReference type="ChEBI" id="CHEBI:29105"/>
    </ligand>
</feature>
<evidence type="ECO:0000256" key="10">
    <source>
        <dbReference type="ARBA" id="ARBA00023163"/>
    </source>
</evidence>
<feature type="compositionally biased region" description="Polar residues" evidence="15">
    <location>
        <begin position="473"/>
        <end position="487"/>
    </location>
</feature>
<dbReference type="WBParaSite" id="TMUE_1000002814.1">
    <property type="protein sequence ID" value="TMUE_1000002814.1"/>
    <property type="gene ID" value="WBGene00295615"/>
</dbReference>
<keyword evidence="10" id="KW-0804">Transcription</keyword>
<feature type="binding site" evidence="12">
    <location>
        <position position="208"/>
    </location>
    <ligand>
        <name>Zn(2+)</name>
        <dbReference type="ChEBI" id="CHEBI:29105"/>
    </ligand>
</feature>
<evidence type="ECO:0000256" key="3">
    <source>
        <dbReference type="ARBA" id="ARBA00022703"/>
    </source>
</evidence>
<keyword evidence="17" id="KW-1185">Reference proteome</keyword>
<evidence type="ECO:0000256" key="6">
    <source>
        <dbReference type="ARBA" id="ARBA00023015"/>
    </source>
</evidence>
<comment type="subcellular location">
    <subcellularLocation>
        <location evidence="1">Nucleus</location>
    </subcellularLocation>
</comment>
<evidence type="ECO:0000256" key="5">
    <source>
        <dbReference type="ARBA" id="ARBA00022833"/>
    </source>
</evidence>
<feature type="binding site" evidence="12">
    <location>
        <position position="271"/>
    </location>
    <ligand>
        <name>Zn(2+)</name>
        <dbReference type="ChEBI" id="CHEBI:29105"/>
    </ligand>
</feature>
<dbReference type="SUPFAM" id="SSF49417">
    <property type="entry name" value="p53-like transcription factors"/>
    <property type="match status" value="1"/>
</dbReference>
<dbReference type="InterPro" id="IPR008967">
    <property type="entry name" value="p53-like_TF_DNA-bd_sf"/>
</dbReference>
<dbReference type="GO" id="GO:0000981">
    <property type="term" value="F:DNA-binding transcription factor activity, RNA polymerase II-specific"/>
    <property type="evidence" value="ECO:0007669"/>
    <property type="project" value="TreeGrafter"/>
</dbReference>
<feature type="region of interest" description="Disordered" evidence="15">
    <location>
        <begin position="473"/>
        <end position="545"/>
    </location>
</feature>
<evidence type="ECO:0000256" key="1">
    <source>
        <dbReference type="ARBA" id="ARBA00004123"/>
    </source>
</evidence>
<evidence type="ECO:0000256" key="4">
    <source>
        <dbReference type="ARBA" id="ARBA00022723"/>
    </source>
</evidence>
<dbReference type="InterPro" id="IPR002117">
    <property type="entry name" value="p53_tumour_suppressor"/>
</dbReference>
<reference evidence="18" key="1">
    <citation type="submission" date="2019-12" db="UniProtKB">
        <authorList>
            <consortium name="WormBaseParasite"/>
        </authorList>
    </citation>
    <scope>IDENTIFICATION</scope>
</reference>
<dbReference type="Gene3D" id="2.60.40.720">
    <property type="match status" value="1"/>
</dbReference>
<dbReference type="CDD" id="cd09443">
    <property type="entry name" value="LIM_Ltd-1"/>
    <property type="match status" value="1"/>
</dbReference>
<dbReference type="PANTHER" id="PTHR11447:SF16">
    <property type="entry name" value="P53 PROTEIN LONG FORM VARIANT 1"/>
    <property type="match status" value="1"/>
</dbReference>
<keyword evidence="3" id="KW-0053">Apoptosis</keyword>
<dbReference type="SMART" id="SM00132">
    <property type="entry name" value="LIM"/>
    <property type="match status" value="1"/>
</dbReference>
<evidence type="ECO:0000256" key="9">
    <source>
        <dbReference type="ARBA" id="ARBA00023159"/>
    </source>
</evidence>
<dbReference type="InterPro" id="IPR011615">
    <property type="entry name" value="p53_DNA-bd"/>
</dbReference>
<dbReference type="PANTHER" id="PTHR11447">
    <property type="entry name" value="CELLULAR TUMOR ANTIGEN P53"/>
    <property type="match status" value="1"/>
</dbReference>
<accession>A0A5S6Q6J5</accession>
<proteinExistence type="inferred from homology"/>
<evidence type="ECO:0000256" key="2">
    <source>
        <dbReference type="ARBA" id="ARBA00006167"/>
    </source>
</evidence>
<dbReference type="GO" id="GO:0006915">
    <property type="term" value="P:apoptotic process"/>
    <property type="evidence" value="ECO:0007669"/>
    <property type="project" value="UniProtKB-KW"/>
</dbReference>
<name>A0A5S6Q6J5_TRIMR</name>
<evidence type="ECO:0000256" key="15">
    <source>
        <dbReference type="SAM" id="MobiDB-lite"/>
    </source>
</evidence>
<dbReference type="Pfam" id="PF00870">
    <property type="entry name" value="P53"/>
    <property type="match status" value="1"/>
</dbReference>
<dbReference type="Proteomes" id="UP000046395">
    <property type="component" value="Unassembled WGS sequence"/>
</dbReference>
<evidence type="ECO:0000256" key="12">
    <source>
        <dbReference type="PIRSR" id="PIRSR602117-1"/>
    </source>
</evidence>
<keyword evidence="5 12" id="KW-0862">Zinc</keyword>
<dbReference type="PRINTS" id="PR00386">
    <property type="entry name" value="P53SUPPRESSR"/>
</dbReference>
<evidence type="ECO:0000256" key="8">
    <source>
        <dbReference type="ARBA" id="ARBA00023125"/>
    </source>
</evidence>
<organism evidence="17 18">
    <name type="scientific">Trichuris muris</name>
    <name type="common">Mouse whipworm</name>
    <dbReference type="NCBI Taxonomy" id="70415"/>
    <lineage>
        <taxon>Eukaryota</taxon>
        <taxon>Metazoa</taxon>
        <taxon>Ecdysozoa</taxon>
        <taxon>Nematoda</taxon>
        <taxon>Enoplea</taxon>
        <taxon>Dorylaimia</taxon>
        <taxon>Trichinellida</taxon>
        <taxon>Trichuridae</taxon>
        <taxon>Trichuris</taxon>
    </lineage>
</organism>
<keyword evidence="8" id="KW-0238">DNA-binding</keyword>
<sequence>MSQDSLADLTSAFGSVSQNAWESLYNSVDFGLLNDYDVAIVGQNAETPNDALLDDAPLFNYKMLDDYETPLLDQNAQIPGEGLLDGQVCSSALEHLPTANPVNRRSASDDGCFSEDAVTSTMLLEQSDDYSPLAEAYNFELSFDTMTDVTKKTALFNYSSVLKKLFAKVRTSCPVVLNVEPQPPPGTMVHVCLTYAQAEYAQEPVERCKNHAVDPAGETVKHVVQCANRLSTYYTDEETGFHVVRVPWAALSNDCIGASICVLSFSCFNSCQSINRRMMQLHFTLELNNCVIARQKVLLKVCASPFRDAKVENDALKNMQNPKNERALADGAEARRVPVKRSRNDLTSLKDDDKIYTLKVKGRRLYKTLLNIAHVHYMASNVASAYAKHVLDSLRHFSPEVFVSIKQESSIGRWLRLLGKSRYAKAFAKSGLRKFADVEAFNKEAFLRLGVSAEDADFLTSWLIHRATFDQQRQLSSSEPSDQSGPKRSTDGSSQDSASLSKQSARIPAANDDLSPPLSRRSQQTLPSQLLPTRRGRSPYAQPSPCLPRMVNPCHRCHRPTYFNDNIGPLKDGVYYHKGCFKCWICGTRLTLKTYCNNRNDIRDTEVYCQSHVPTPAPHDPIPHRSNLLYSPKTKGEYPYSVTRYSCNVAFDGPIREAPSVVSSRLRQLTLSRRSKERSPYCRHLANTIICVRSDQQRHRPPEWPCKMKIIRKWAPALGGGPCNAPYPSVVYRRARHKALCYFLSLVGGRCYDESEERLDISATAAFTKYFYQLFARTLCYAAATMADKLGGRFIGLRMDKVEA</sequence>
<evidence type="ECO:0000313" key="18">
    <source>
        <dbReference type="WBParaSite" id="TMUE_1000002814.1"/>
    </source>
</evidence>
<dbReference type="PROSITE" id="PS00478">
    <property type="entry name" value="LIM_DOMAIN_1"/>
    <property type="match status" value="1"/>
</dbReference>
<dbReference type="GO" id="GO:0005634">
    <property type="term" value="C:nucleus"/>
    <property type="evidence" value="ECO:0007669"/>
    <property type="project" value="UniProtKB-SubCell"/>
</dbReference>
<dbReference type="Gene3D" id="1.10.150.50">
    <property type="entry name" value="Transcription Factor, Ets-1"/>
    <property type="match status" value="1"/>
</dbReference>
<dbReference type="InterPro" id="IPR001781">
    <property type="entry name" value="Znf_LIM"/>
</dbReference>
<keyword evidence="11" id="KW-0539">Nucleus</keyword>
<dbReference type="InterPro" id="IPR012346">
    <property type="entry name" value="p53/RUNT-type_TF_DNA-bd_sf"/>
</dbReference>
<comment type="cofactor">
    <cofactor evidence="12">
        <name>Zn(2+)</name>
        <dbReference type="ChEBI" id="CHEBI:29105"/>
    </cofactor>
    <text evidence="12">Binds 1 zinc ion per subunit.</text>
</comment>
<evidence type="ECO:0000256" key="11">
    <source>
        <dbReference type="ARBA" id="ARBA00023242"/>
    </source>
</evidence>
<evidence type="ECO:0000259" key="16">
    <source>
        <dbReference type="PROSITE" id="PS50023"/>
    </source>
</evidence>
<evidence type="ECO:0000256" key="14">
    <source>
        <dbReference type="PROSITE-ProRule" id="PRU00125"/>
    </source>
</evidence>
<dbReference type="AlphaFoldDB" id="A0A5S6Q6J5"/>
<dbReference type="GO" id="GO:0046872">
    <property type="term" value="F:metal ion binding"/>
    <property type="evidence" value="ECO:0007669"/>
    <property type="project" value="UniProtKB-KW"/>
</dbReference>
<protein>
    <submittedName>
        <fullName evidence="18">LIM zinc-binding domain-containing protein</fullName>
    </submittedName>
</protein>
<feature type="domain" description="LIM zinc-binding" evidence="16">
    <location>
        <begin position="552"/>
        <end position="619"/>
    </location>
</feature>
<evidence type="ECO:0000313" key="17">
    <source>
        <dbReference type="Proteomes" id="UP000046395"/>
    </source>
</evidence>
<dbReference type="GO" id="GO:0000978">
    <property type="term" value="F:RNA polymerase II cis-regulatory region sequence-specific DNA binding"/>
    <property type="evidence" value="ECO:0007669"/>
    <property type="project" value="TreeGrafter"/>
</dbReference>
<feature type="site" description="Interaction with DNA" evidence="13">
    <location>
        <position position="152"/>
    </location>
</feature>
<feature type="binding site" evidence="12">
    <location>
        <position position="267"/>
    </location>
    <ligand>
        <name>Zn(2+)</name>
        <dbReference type="ChEBI" id="CHEBI:29105"/>
    </ligand>
</feature>
<keyword evidence="4 12" id="KW-0479">Metal-binding</keyword>
<keyword evidence="9" id="KW-0010">Activator</keyword>
<feature type="compositionally biased region" description="Low complexity" evidence="15">
    <location>
        <begin position="491"/>
        <end position="505"/>
    </location>
</feature>
<evidence type="ECO:0000256" key="13">
    <source>
        <dbReference type="PIRSR" id="PIRSR602117-2"/>
    </source>
</evidence>
<keyword evidence="6" id="KW-0805">Transcription regulation</keyword>
<evidence type="ECO:0000256" key="7">
    <source>
        <dbReference type="ARBA" id="ARBA00023038"/>
    </source>
</evidence>
<dbReference type="InterPro" id="IPR013761">
    <property type="entry name" value="SAM/pointed_sf"/>
</dbReference>
<comment type="similarity">
    <text evidence="2">Belongs to the p53 family.</text>
</comment>
<dbReference type="Gene3D" id="2.10.110.10">
    <property type="entry name" value="Cysteine Rich Protein"/>
    <property type="match status" value="1"/>
</dbReference>
<dbReference type="STRING" id="70415.A0A5S6Q6J5"/>
<feature type="compositionally biased region" description="Polar residues" evidence="15">
    <location>
        <begin position="520"/>
        <end position="531"/>
    </location>
</feature>
<keyword evidence="7 14" id="KW-0440">LIM domain</keyword>